<evidence type="ECO:0000256" key="1">
    <source>
        <dbReference type="SAM" id="MobiDB-lite"/>
    </source>
</evidence>
<organism evidence="2 3">
    <name type="scientific">Portunus trituberculatus</name>
    <name type="common">Swimming crab</name>
    <name type="synonym">Neptunus trituberculatus</name>
    <dbReference type="NCBI Taxonomy" id="210409"/>
    <lineage>
        <taxon>Eukaryota</taxon>
        <taxon>Metazoa</taxon>
        <taxon>Ecdysozoa</taxon>
        <taxon>Arthropoda</taxon>
        <taxon>Crustacea</taxon>
        <taxon>Multicrustacea</taxon>
        <taxon>Malacostraca</taxon>
        <taxon>Eumalacostraca</taxon>
        <taxon>Eucarida</taxon>
        <taxon>Decapoda</taxon>
        <taxon>Pleocyemata</taxon>
        <taxon>Brachyura</taxon>
        <taxon>Eubrachyura</taxon>
        <taxon>Portunoidea</taxon>
        <taxon>Portunidae</taxon>
        <taxon>Portuninae</taxon>
        <taxon>Portunus</taxon>
    </lineage>
</organism>
<protein>
    <submittedName>
        <fullName evidence="2">Uncharacterized protein</fullName>
    </submittedName>
</protein>
<dbReference type="Proteomes" id="UP000324222">
    <property type="component" value="Unassembled WGS sequence"/>
</dbReference>
<keyword evidence="3" id="KW-1185">Reference proteome</keyword>
<accession>A0A5B7FV82</accession>
<gene>
    <name evidence="2" type="ORF">E2C01_042591</name>
</gene>
<feature type="compositionally biased region" description="Acidic residues" evidence="1">
    <location>
        <begin position="45"/>
        <end position="69"/>
    </location>
</feature>
<sequence length="75" mass="9275">MFRSSVIPPTQDKLVLTLEYCRLFTTPRQHRGSFKKRRRHLDQKQEEEEEEEEYQVEEEEEDDNDDDNNDDRNTW</sequence>
<proteinExistence type="predicted"/>
<dbReference type="EMBL" id="VSRR010008486">
    <property type="protein sequence ID" value="MPC48808.1"/>
    <property type="molecule type" value="Genomic_DNA"/>
</dbReference>
<comment type="caution">
    <text evidence="2">The sequence shown here is derived from an EMBL/GenBank/DDBJ whole genome shotgun (WGS) entry which is preliminary data.</text>
</comment>
<feature type="compositionally biased region" description="Basic residues" evidence="1">
    <location>
        <begin position="29"/>
        <end position="41"/>
    </location>
</feature>
<dbReference type="AlphaFoldDB" id="A0A5B7FV82"/>
<evidence type="ECO:0000313" key="3">
    <source>
        <dbReference type="Proteomes" id="UP000324222"/>
    </source>
</evidence>
<feature type="region of interest" description="Disordered" evidence="1">
    <location>
        <begin position="29"/>
        <end position="75"/>
    </location>
</feature>
<name>A0A5B7FV82_PORTR</name>
<reference evidence="2 3" key="1">
    <citation type="submission" date="2019-05" db="EMBL/GenBank/DDBJ databases">
        <title>Another draft genome of Portunus trituberculatus and its Hox gene families provides insights of decapod evolution.</title>
        <authorList>
            <person name="Jeong J.-H."/>
            <person name="Song I."/>
            <person name="Kim S."/>
            <person name="Choi T."/>
            <person name="Kim D."/>
            <person name="Ryu S."/>
            <person name="Kim W."/>
        </authorList>
    </citation>
    <scope>NUCLEOTIDE SEQUENCE [LARGE SCALE GENOMIC DNA]</scope>
    <source>
        <tissue evidence="2">Muscle</tissue>
    </source>
</reference>
<evidence type="ECO:0000313" key="2">
    <source>
        <dbReference type="EMBL" id="MPC48808.1"/>
    </source>
</evidence>